<dbReference type="InterPro" id="IPR052546">
    <property type="entry name" value="Transposase_8_domain"/>
</dbReference>
<keyword evidence="1" id="KW-0175">Coiled coil</keyword>
<dbReference type="KEGG" id="add:HUW48_14455"/>
<dbReference type="AlphaFoldDB" id="A0A7L7LFB8"/>
<evidence type="ECO:0000313" key="2">
    <source>
        <dbReference type="EMBL" id="QMU31562.1"/>
    </source>
</evidence>
<protein>
    <submittedName>
        <fullName evidence="2">Transposase</fullName>
    </submittedName>
</protein>
<dbReference type="PANTHER" id="PTHR33609">
    <property type="entry name" value="LOW CALCIUM RESPONSE LOCUS PROTEIN S"/>
    <property type="match status" value="1"/>
</dbReference>
<dbReference type="InterPro" id="IPR002514">
    <property type="entry name" value="Transposase_8"/>
</dbReference>
<dbReference type="PANTHER" id="PTHR33609:SF1">
    <property type="entry name" value="TRANSPOSASE"/>
    <property type="match status" value="1"/>
</dbReference>
<evidence type="ECO:0000313" key="3">
    <source>
        <dbReference type="Proteomes" id="UP000514509"/>
    </source>
</evidence>
<dbReference type="Proteomes" id="UP000514509">
    <property type="component" value="Chromosome"/>
</dbReference>
<gene>
    <name evidence="2" type="ORF">HUW48_14455</name>
</gene>
<dbReference type="GO" id="GO:0006313">
    <property type="term" value="P:DNA transposition"/>
    <property type="evidence" value="ECO:0007669"/>
    <property type="project" value="InterPro"/>
</dbReference>
<name>A0A7L7LFB8_9BACT</name>
<reference evidence="2 3" key="1">
    <citation type="submission" date="2020-08" db="EMBL/GenBank/DDBJ databases">
        <title>Adhaeribacter dokdonensis sp. nov., isolated from the rhizosphere of Elymus tsukushiensis, a plant native to the Dokdo Islands, Republic of Korea.</title>
        <authorList>
            <person name="Ghim S.Y."/>
        </authorList>
    </citation>
    <scope>NUCLEOTIDE SEQUENCE [LARGE SCALE GENOMIC DNA]</scope>
    <source>
        <strain evidence="2 3">KUDC8001</strain>
    </source>
</reference>
<dbReference type="EMBL" id="CP055153">
    <property type="protein sequence ID" value="QMU31562.1"/>
    <property type="molecule type" value="Genomic_DNA"/>
</dbReference>
<sequence length="56" mass="6806">MSQAAFYKWRQRYYGMDATELKRLKELEEENRRLKALYAELALNLKLAKEIIEKKL</sequence>
<proteinExistence type="predicted"/>
<dbReference type="GO" id="GO:0003677">
    <property type="term" value="F:DNA binding"/>
    <property type="evidence" value="ECO:0007669"/>
    <property type="project" value="InterPro"/>
</dbReference>
<feature type="coiled-coil region" evidence="1">
    <location>
        <begin position="17"/>
        <end position="44"/>
    </location>
</feature>
<accession>A0A7L7LFB8</accession>
<organism evidence="2 3">
    <name type="scientific">Adhaeribacter radiodurans</name>
    <dbReference type="NCBI Taxonomy" id="2745197"/>
    <lineage>
        <taxon>Bacteria</taxon>
        <taxon>Pseudomonadati</taxon>
        <taxon>Bacteroidota</taxon>
        <taxon>Cytophagia</taxon>
        <taxon>Cytophagales</taxon>
        <taxon>Hymenobacteraceae</taxon>
        <taxon>Adhaeribacter</taxon>
    </lineage>
</organism>
<evidence type="ECO:0000256" key="1">
    <source>
        <dbReference type="SAM" id="Coils"/>
    </source>
</evidence>
<keyword evidence="3" id="KW-1185">Reference proteome</keyword>
<dbReference type="GO" id="GO:0004803">
    <property type="term" value="F:transposase activity"/>
    <property type="evidence" value="ECO:0007669"/>
    <property type="project" value="InterPro"/>
</dbReference>
<dbReference type="Pfam" id="PF01527">
    <property type="entry name" value="HTH_Tnp_1"/>
    <property type="match status" value="1"/>
</dbReference>